<dbReference type="PANTHER" id="PTHR12496">
    <property type="entry name" value="CGI-41 METHYLTRANSFERASE"/>
    <property type="match status" value="1"/>
</dbReference>
<reference evidence="2" key="1">
    <citation type="submission" date="2015-07" db="EMBL/GenBank/DDBJ databases">
        <title>Transcriptome Assembly of Anthurium amnicola.</title>
        <authorList>
            <person name="Suzuki J."/>
        </authorList>
    </citation>
    <scope>NUCLEOTIDE SEQUENCE</scope>
</reference>
<organism evidence="2">
    <name type="scientific">Anthurium amnicola</name>
    <dbReference type="NCBI Taxonomy" id="1678845"/>
    <lineage>
        <taxon>Eukaryota</taxon>
        <taxon>Viridiplantae</taxon>
        <taxon>Streptophyta</taxon>
        <taxon>Embryophyta</taxon>
        <taxon>Tracheophyta</taxon>
        <taxon>Spermatophyta</taxon>
        <taxon>Magnoliopsida</taxon>
        <taxon>Liliopsida</taxon>
        <taxon>Araceae</taxon>
        <taxon>Pothoideae</taxon>
        <taxon>Potheae</taxon>
        <taxon>Anthurium</taxon>
    </lineage>
</organism>
<gene>
    <name evidence="2" type="primary">Rrnad1_1</name>
    <name evidence="2" type="ORF">g.110115</name>
</gene>
<feature type="non-terminal residue" evidence="2">
    <location>
        <position position="1"/>
    </location>
</feature>
<name>A0A1D1ZGV8_9ARAE</name>
<proteinExistence type="predicted"/>
<dbReference type="AlphaFoldDB" id="A0A1D1ZGV8"/>
<dbReference type="EMBL" id="GDJX01001704">
    <property type="protein sequence ID" value="JAT66232.1"/>
    <property type="molecule type" value="Transcribed_RNA"/>
</dbReference>
<evidence type="ECO:0000259" key="1">
    <source>
        <dbReference type="Pfam" id="PF13679"/>
    </source>
</evidence>
<evidence type="ECO:0000313" key="2">
    <source>
        <dbReference type="EMBL" id="JAT66232.1"/>
    </source>
</evidence>
<protein>
    <submittedName>
        <fullName evidence="2">Protein RRNAD1</fullName>
    </submittedName>
</protein>
<dbReference type="Pfam" id="PF13679">
    <property type="entry name" value="Methyltransf_32"/>
    <property type="match status" value="1"/>
</dbReference>
<feature type="domain" description="Methyltransferase" evidence="1">
    <location>
        <begin position="136"/>
        <end position="295"/>
    </location>
</feature>
<accession>A0A1D1ZGV8</accession>
<dbReference type="InterPro" id="IPR052220">
    <property type="entry name" value="METTL25"/>
</dbReference>
<dbReference type="InterPro" id="IPR025714">
    <property type="entry name" value="Methyltranfer_dom"/>
</dbReference>
<dbReference type="InterPro" id="IPR029063">
    <property type="entry name" value="SAM-dependent_MTases_sf"/>
</dbReference>
<dbReference type="SUPFAM" id="SSF53335">
    <property type="entry name" value="S-adenosyl-L-methionine-dependent methyltransferases"/>
    <property type="match status" value="1"/>
</dbReference>
<dbReference type="PANTHER" id="PTHR12496:SF0">
    <property type="entry name" value="METHYLTRANSFERASE DOMAIN-CONTAINING PROTEIN"/>
    <property type="match status" value="1"/>
</dbReference>
<sequence>YALPVPCDPSSAMAGEGCRYSCDSAERTMEWMAAIADFLRPLIPLLDAHIANFFKDRLWETIDQQWMECLRREPVEDIIGIPYGLVREHWPASLQDFMKTLRPLVLSREPKLSHAIFPDLQVTKLGSVLSQGMNRKKKHEVEILSAVVSTLASIVGADTIIDVGSGQGYLAQVLCFQYHHSVIALDSSSHHATVTSSRAERIKKHFTAKLRKSSNGSKNIRVPRTVTCQIFSSDTLTAVIESMSESSLCGNQCSGSSVVLAGLHACGDLSVNMLRTFIECQQVKALVCIGCCYSLSKEHLNNVNSCSFPMSNGADHFGLVLGRNARDLGCQSEERWRNLTKDVALQNFELHVFRATFQLILDKYYPVKLASIPSIGRQGKALRRRQLQRTVNSQLDAGENNSKFSSRGHCDREACSLTLESVEIEVMNERYKNMVIEAPVVKDVCCGTNCQEPNGRSSKISLFEEFSKNGLRRLGITNFEDIDLLEVWKETQPLIDLMGPFWSLRAALGPLVETYLLLDRLLFLQEQGNKVEVKLLPLFDPLLSPRNVAIIAQKKWC</sequence>